<dbReference type="AlphaFoldDB" id="A6G6L6"/>
<dbReference type="Proteomes" id="UP000005801">
    <property type="component" value="Unassembled WGS sequence"/>
</dbReference>
<organism evidence="2 3">
    <name type="scientific">Plesiocystis pacifica SIR-1</name>
    <dbReference type="NCBI Taxonomy" id="391625"/>
    <lineage>
        <taxon>Bacteria</taxon>
        <taxon>Pseudomonadati</taxon>
        <taxon>Myxococcota</taxon>
        <taxon>Polyangia</taxon>
        <taxon>Nannocystales</taxon>
        <taxon>Nannocystaceae</taxon>
        <taxon>Plesiocystis</taxon>
    </lineage>
</organism>
<dbReference type="Pfam" id="PF22785">
    <property type="entry name" value="Tc-R-P"/>
    <property type="match status" value="1"/>
</dbReference>
<dbReference type="InterPro" id="IPR000387">
    <property type="entry name" value="Tyr_Pase_dom"/>
</dbReference>
<comment type="caution">
    <text evidence="2">The sequence shown here is derived from an EMBL/GenBank/DDBJ whole genome shotgun (WGS) entry which is preliminary data.</text>
</comment>
<dbReference type="SUPFAM" id="SSF52799">
    <property type="entry name" value="(Phosphotyrosine protein) phosphatases II"/>
    <property type="match status" value="1"/>
</dbReference>
<sequence length="157" mass="17052">MNMHMGLAGFRWILPGQLAGSAAPGLLSSLSADLSFLREQGIARIVTLTERPLALDEAPELAAQFEIIHFPIDDMSIPTPRACEGLVRVLAPKLESQPVLLHCRGGLGRTGTIAACVLVDLGEEPDAALTAVRRVNPNYVQSPAQAMFITHYARWRR</sequence>
<proteinExistence type="predicted"/>
<feature type="domain" description="Tyrosine specific protein phosphatases" evidence="1">
    <location>
        <begin position="84"/>
        <end position="147"/>
    </location>
</feature>
<protein>
    <submittedName>
        <fullName evidence="2">Dual specificity protein phosphatase</fullName>
    </submittedName>
</protein>
<evidence type="ECO:0000259" key="1">
    <source>
        <dbReference type="PROSITE" id="PS50056"/>
    </source>
</evidence>
<reference evidence="2 3" key="1">
    <citation type="submission" date="2007-06" db="EMBL/GenBank/DDBJ databases">
        <authorList>
            <person name="Shimkets L."/>
            <person name="Ferriera S."/>
            <person name="Johnson J."/>
            <person name="Kravitz S."/>
            <person name="Beeson K."/>
            <person name="Sutton G."/>
            <person name="Rogers Y.-H."/>
            <person name="Friedman R."/>
            <person name="Frazier M."/>
            <person name="Venter J.C."/>
        </authorList>
    </citation>
    <scope>NUCLEOTIDE SEQUENCE [LARGE SCALE GENOMIC DNA]</scope>
    <source>
        <strain evidence="2 3">SIR-1</strain>
    </source>
</reference>
<dbReference type="InterPro" id="IPR003595">
    <property type="entry name" value="Tyr_Pase_cat"/>
</dbReference>
<accession>A6G6L6</accession>
<dbReference type="EMBL" id="ABCS01000030">
    <property type="protein sequence ID" value="EDM78493.1"/>
    <property type="molecule type" value="Genomic_DNA"/>
</dbReference>
<evidence type="ECO:0000313" key="2">
    <source>
        <dbReference type="EMBL" id="EDM78493.1"/>
    </source>
</evidence>
<dbReference type="eggNOG" id="COG2453">
    <property type="taxonomic scope" value="Bacteria"/>
</dbReference>
<dbReference type="GO" id="GO:0004725">
    <property type="term" value="F:protein tyrosine phosphatase activity"/>
    <property type="evidence" value="ECO:0007669"/>
    <property type="project" value="InterPro"/>
</dbReference>
<dbReference type="SMART" id="SM00404">
    <property type="entry name" value="PTPc_motif"/>
    <property type="match status" value="1"/>
</dbReference>
<dbReference type="InterPro" id="IPR016130">
    <property type="entry name" value="Tyr_Pase_AS"/>
</dbReference>
<dbReference type="PROSITE" id="PS00383">
    <property type="entry name" value="TYR_PHOSPHATASE_1"/>
    <property type="match status" value="1"/>
</dbReference>
<dbReference type="InterPro" id="IPR000242">
    <property type="entry name" value="PTP_cat"/>
</dbReference>
<name>A6G6L6_9BACT</name>
<dbReference type="Gene3D" id="3.90.190.10">
    <property type="entry name" value="Protein tyrosine phosphatase superfamily"/>
    <property type="match status" value="1"/>
</dbReference>
<dbReference type="PANTHER" id="PTHR23339">
    <property type="entry name" value="TYROSINE SPECIFIC PROTEIN PHOSPHATASE AND DUAL SPECIFICITY PROTEIN PHOSPHATASE"/>
    <property type="match status" value="1"/>
</dbReference>
<dbReference type="PRINTS" id="PR00700">
    <property type="entry name" value="PRTYPHPHTASE"/>
</dbReference>
<evidence type="ECO:0000313" key="3">
    <source>
        <dbReference type="Proteomes" id="UP000005801"/>
    </source>
</evidence>
<dbReference type="InterPro" id="IPR050561">
    <property type="entry name" value="PTP"/>
</dbReference>
<dbReference type="STRING" id="391625.PPSIR1_33299"/>
<dbReference type="FunFam" id="3.90.190.10:FF:000157">
    <property type="entry name" value="Protein-tyrosine phosphatase"/>
    <property type="match status" value="1"/>
</dbReference>
<keyword evidence="3" id="KW-1185">Reference proteome</keyword>
<gene>
    <name evidence="2" type="ORF">PPSIR1_33299</name>
</gene>
<dbReference type="PROSITE" id="PS50056">
    <property type="entry name" value="TYR_PHOSPHATASE_2"/>
    <property type="match status" value="1"/>
</dbReference>
<dbReference type="InterPro" id="IPR029021">
    <property type="entry name" value="Prot-tyrosine_phosphatase-like"/>
</dbReference>